<dbReference type="GO" id="GO:0006352">
    <property type="term" value="P:DNA-templated transcription initiation"/>
    <property type="evidence" value="ECO:0007669"/>
    <property type="project" value="InterPro"/>
</dbReference>
<sequence length="155" mass="17206">MWAVARAAGLGAADASDAVQGAWLRLIESVDRIRDPRAVGAWLMTTTRREALRLGRRAGQEFPADPPDLYEHPTLAAPDPTTEIVDADYGRTLWSRVSRLNEPCRTMLRLFALNPDVRYAQVAARMHIPIGSVGPTRTRCSAKLRTLLKEDPLEC</sequence>
<keyword evidence="4" id="KW-0238">DNA-binding</keyword>
<comment type="caution">
    <text evidence="7">The sequence shown here is derived from an EMBL/GenBank/DDBJ whole genome shotgun (WGS) entry which is preliminary data.</text>
</comment>
<protein>
    <submittedName>
        <fullName evidence="7">Sigma-70 family RNA polymerase sigma factor</fullName>
    </submittedName>
</protein>
<evidence type="ECO:0000256" key="4">
    <source>
        <dbReference type="ARBA" id="ARBA00023125"/>
    </source>
</evidence>
<dbReference type="Gene3D" id="1.10.1740.10">
    <property type="match status" value="1"/>
</dbReference>
<dbReference type="NCBIfam" id="TIGR02937">
    <property type="entry name" value="sigma70-ECF"/>
    <property type="match status" value="1"/>
</dbReference>
<gene>
    <name evidence="7" type="ORF">FDA94_18575</name>
</gene>
<comment type="similarity">
    <text evidence="1">Belongs to the sigma-70 factor family. ECF subfamily.</text>
</comment>
<dbReference type="InterPro" id="IPR007627">
    <property type="entry name" value="RNA_pol_sigma70_r2"/>
</dbReference>
<dbReference type="OrthoDB" id="265863at2"/>
<dbReference type="GO" id="GO:0003677">
    <property type="term" value="F:DNA binding"/>
    <property type="evidence" value="ECO:0007669"/>
    <property type="project" value="UniProtKB-KW"/>
</dbReference>
<name>A0A4U3MG00_9ACTN</name>
<feature type="domain" description="RNA polymerase sigma-70 region 2" evidence="6">
    <location>
        <begin position="5"/>
        <end position="59"/>
    </location>
</feature>
<keyword evidence="8" id="KW-1185">Reference proteome</keyword>
<keyword evidence="5" id="KW-0804">Transcription</keyword>
<dbReference type="Proteomes" id="UP000308705">
    <property type="component" value="Unassembled WGS sequence"/>
</dbReference>
<evidence type="ECO:0000313" key="7">
    <source>
        <dbReference type="EMBL" id="TKK87234.1"/>
    </source>
</evidence>
<dbReference type="InterPro" id="IPR013325">
    <property type="entry name" value="RNA_pol_sigma_r2"/>
</dbReference>
<dbReference type="Pfam" id="PF04542">
    <property type="entry name" value="Sigma70_r2"/>
    <property type="match status" value="1"/>
</dbReference>
<reference evidence="7 8" key="1">
    <citation type="submission" date="2019-04" db="EMBL/GenBank/DDBJ databases">
        <title>Herbidospora sp. NEAU-GS14.nov., a novel actinomycete isolated from soil.</title>
        <authorList>
            <person name="Han L."/>
        </authorList>
    </citation>
    <scope>NUCLEOTIDE SEQUENCE [LARGE SCALE GENOMIC DNA]</scope>
    <source>
        <strain evidence="7 8">NEAU-GS14</strain>
    </source>
</reference>
<keyword evidence="2" id="KW-0805">Transcription regulation</keyword>
<proteinExistence type="inferred from homology"/>
<evidence type="ECO:0000256" key="3">
    <source>
        <dbReference type="ARBA" id="ARBA00023082"/>
    </source>
</evidence>
<evidence type="ECO:0000313" key="8">
    <source>
        <dbReference type="Proteomes" id="UP000308705"/>
    </source>
</evidence>
<dbReference type="GO" id="GO:0016987">
    <property type="term" value="F:sigma factor activity"/>
    <property type="evidence" value="ECO:0007669"/>
    <property type="project" value="UniProtKB-KW"/>
</dbReference>
<dbReference type="InterPro" id="IPR036388">
    <property type="entry name" value="WH-like_DNA-bd_sf"/>
</dbReference>
<accession>A0A4U3MG00</accession>
<evidence type="ECO:0000256" key="1">
    <source>
        <dbReference type="ARBA" id="ARBA00010641"/>
    </source>
</evidence>
<dbReference type="PANTHER" id="PTHR43133">
    <property type="entry name" value="RNA POLYMERASE ECF-TYPE SIGMA FACTO"/>
    <property type="match status" value="1"/>
</dbReference>
<dbReference type="SUPFAM" id="SSF88946">
    <property type="entry name" value="Sigma2 domain of RNA polymerase sigma factors"/>
    <property type="match status" value="1"/>
</dbReference>
<organism evidence="7 8">
    <name type="scientific">Herbidospora galbida</name>
    <dbReference type="NCBI Taxonomy" id="2575442"/>
    <lineage>
        <taxon>Bacteria</taxon>
        <taxon>Bacillati</taxon>
        <taxon>Actinomycetota</taxon>
        <taxon>Actinomycetes</taxon>
        <taxon>Streptosporangiales</taxon>
        <taxon>Streptosporangiaceae</taxon>
        <taxon>Herbidospora</taxon>
    </lineage>
</organism>
<dbReference type="InterPro" id="IPR013324">
    <property type="entry name" value="RNA_pol_sigma_r3/r4-like"/>
</dbReference>
<keyword evidence="3" id="KW-0731">Sigma factor</keyword>
<dbReference type="Gene3D" id="1.10.10.10">
    <property type="entry name" value="Winged helix-like DNA-binding domain superfamily/Winged helix DNA-binding domain"/>
    <property type="match status" value="1"/>
</dbReference>
<dbReference type="SUPFAM" id="SSF88659">
    <property type="entry name" value="Sigma3 and sigma4 domains of RNA polymerase sigma factors"/>
    <property type="match status" value="1"/>
</dbReference>
<evidence type="ECO:0000259" key="6">
    <source>
        <dbReference type="Pfam" id="PF04542"/>
    </source>
</evidence>
<evidence type="ECO:0000256" key="5">
    <source>
        <dbReference type="ARBA" id="ARBA00023163"/>
    </source>
</evidence>
<evidence type="ECO:0000256" key="2">
    <source>
        <dbReference type="ARBA" id="ARBA00023015"/>
    </source>
</evidence>
<dbReference type="EMBL" id="SZQA01000017">
    <property type="protein sequence ID" value="TKK87234.1"/>
    <property type="molecule type" value="Genomic_DNA"/>
</dbReference>
<dbReference type="InterPro" id="IPR039425">
    <property type="entry name" value="RNA_pol_sigma-70-like"/>
</dbReference>
<dbReference type="InterPro" id="IPR014284">
    <property type="entry name" value="RNA_pol_sigma-70_dom"/>
</dbReference>
<dbReference type="AlphaFoldDB" id="A0A4U3MG00"/>
<dbReference type="PANTHER" id="PTHR43133:SF8">
    <property type="entry name" value="RNA POLYMERASE SIGMA FACTOR HI_1459-RELATED"/>
    <property type="match status" value="1"/>
</dbReference>